<keyword evidence="4" id="KW-1185">Reference proteome</keyword>
<organism evidence="3 4">
    <name type="scientific">Penicillium frequentans</name>
    <dbReference type="NCBI Taxonomy" id="3151616"/>
    <lineage>
        <taxon>Eukaryota</taxon>
        <taxon>Fungi</taxon>
        <taxon>Dikarya</taxon>
        <taxon>Ascomycota</taxon>
        <taxon>Pezizomycotina</taxon>
        <taxon>Eurotiomycetes</taxon>
        <taxon>Eurotiomycetidae</taxon>
        <taxon>Eurotiales</taxon>
        <taxon>Aspergillaceae</taxon>
        <taxon>Penicillium</taxon>
    </lineage>
</organism>
<dbReference type="AlphaFoldDB" id="A0AAD6GGH2"/>
<feature type="region of interest" description="Disordered" evidence="1">
    <location>
        <begin position="335"/>
        <end position="365"/>
    </location>
</feature>
<evidence type="ECO:0000313" key="4">
    <source>
        <dbReference type="Proteomes" id="UP001220324"/>
    </source>
</evidence>
<reference evidence="3 4" key="1">
    <citation type="journal article" date="2023" name="IMA Fungus">
        <title>Comparative genomic study of the Penicillium genus elucidates a diverse pangenome and 15 lateral gene transfer events.</title>
        <authorList>
            <person name="Petersen C."/>
            <person name="Sorensen T."/>
            <person name="Nielsen M.R."/>
            <person name="Sondergaard T.E."/>
            <person name="Sorensen J.L."/>
            <person name="Fitzpatrick D.A."/>
            <person name="Frisvad J.C."/>
            <person name="Nielsen K.L."/>
        </authorList>
    </citation>
    <scope>NUCLEOTIDE SEQUENCE [LARGE SCALE GENOMIC DNA]</scope>
    <source>
        <strain evidence="3 4">IBT 35679</strain>
    </source>
</reference>
<gene>
    <name evidence="3" type="ORF">N7494_006261</name>
</gene>
<proteinExistence type="predicted"/>
<dbReference type="EMBL" id="JAQIZZ010000005">
    <property type="protein sequence ID" value="KAJ5541185.1"/>
    <property type="molecule type" value="Genomic_DNA"/>
</dbReference>
<sequence length="653" mass="73358">MEFIVGTALAGIPIVLEAYDCYGKLSEGLNTFRHYSRELTKLDTIMKTQKTLFRANVIKLLTAVTNDQVKAQNLLSDSNRESLRRLKLPNIDDGTRIESLQEMFSSWNATLELVLTTATAICLEVERFGTNNTPKRFRLCWKKSEVQISIQELRSFTADFNELTTRIVNELDQIRGTSLPAQGITMRQNRSQSNGLEKYRQIRSASSRLYNVFALQWSCAGHQRHAASISLTDKSKSMKLDKAEDGIKFDVAIDCEANSPIWLEIEVTDGSHPTNPLCKTENIDTKPDNAWANVMEKITQHSQPMVIRNVKKVHEKVTTRVVPVESDDVCPVAAISDSGSTPIKQGTADDNQDEATRPAYSSTTTINPTRLDSMIDLKMVENFCCHFQVLETTCSNNCVGYIQDVGLHLFYLPPPERRPLEQQKSLADIITWMSEDELSRDLPRTAVAHIASCLAVAVLQYHSTPWLPDSWQSTQVHFSKFEEHSDNTDEISSTTPYFRVEFKKPDEGKGRSMTAMAASATPTSSNSTTNAPVTASIALARNELLFRFGIVLLELGYCQLWPQLRQRVLATLPPQRNTDYHAAEKLAQTPLLRNRMGPRFIKIVRKCLGCDFGLGENDLANEQLQGVFLVDVVRELQGIERGLKELELHLGKG</sequence>
<dbReference type="PANTHER" id="PTHR35186:SF4">
    <property type="entry name" value="PRION-INHIBITION AND PROPAGATION HELO DOMAIN-CONTAINING PROTEIN"/>
    <property type="match status" value="1"/>
</dbReference>
<accession>A0AAD6GGH2</accession>
<dbReference type="PANTHER" id="PTHR35186">
    <property type="entry name" value="ANK_REP_REGION DOMAIN-CONTAINING PROTEIN"/>
    <property type="match status" value="1"/>
</dbReference>
<dbReference type="InterPro" id="IPR056002">
    <property type="entry name" value="DUF7580"/>
</dbReference>
<protein>
    <recommendedName>
        <fullName evidence="2">DUF7580 domain-containing protein</fullName>
    </recommendedName>
</protein>
<evidence type="ECO:0000256" key="1">
    <source>
        <dbReference type="SAM" id="MobiDB-lite"/>
    </source>
</evidence>
<dbReference type="Pfam" id="PF24476">
    <property type="entry name" value="DUF7580"/>
    <property type="match status" value="1"/>
</dbReference>
<feature type="domain" description="DUF7580" evidence="2">
    <location>
        <begin position="417"/>
        <end position="619"/>
    </location>
</feature>
<evidence type="ECO:0000313" key="3">
    <source>
        <dbReference type="EMBL" id="KAJ5541185.1"/>
    </source>
</evidence>
<comment type="caution">
    <text evidence="3">The sequence shown here is derived from an EMBL/GenBank/DDBJ whole genome shotgun (WGS) entry which is preliminary data.</text>
</comment>
<evidence type="ECO:0000259" key="2">
    <source>
        <dbReference type="Pfam" id="PF24476"/>
    </source>
</evidence>
<name>A0AAD6GGH2_9EURO</name>
<dbReference type="Proteomes" id="UP001220324">
    <property type="component" value="Unassembled WGS sequence"/>
</dbReference>